<dbReference type="GO" id="GO:0006310">
    <property type="term" value="P:DNA recombination"/>
    <property type="evidence" value="ECO:0007669"/>
    <property type="project" value="UniProtKB-KW"/>
</dbReference>
<dbReference type="InterPro" id="IPR044068">
    <property type="entry name" value="CB"/>
</dbReference>
<evidence type="ECO:0000256" key="1">
    <source>
        <dbReference type="ARBA" id="ARBA00003283"/>
    </source>
</evidence>
<comment type="function">
    <text evidence="1">Site-specific tyrosine recombinase, which acts by catalyzing the cutting and rejoining of the recombining DNA molecules.</text>
</comment>
<dbReference type="Pfam" id="PF00589">
    <property type="entry name" value="Phage_integrase"/>
    <property type="match status" value="1"/>
</dbReference>
<evidence type="ECO:0000313" key="9">
    <source>
        <dbReference type="EMBL" id="ANW97694.1"/>
    </source>
</evidence>
<dbReference type="GO" id="GO:0003677">
    <property type="term" value="F:DNA binding"/>
    <property type="evidence" value="ECO:0007669"/>
    <property type="project" value="UniProtKB-UniRule"/>
</dbReference>
<evidence type="ECO:0000259" key="8">
    <source>
        <dbReference type="PROSITE" id="PS51900"/>
    </source>
</evidence>
<dbReference type="InterPro" id="IPR011010">
    <property type="entry name" value="DNA_brk_join_enz"/>
</dbReference>
<dbReference type="OrthoDB" id="9803188at2"/>
<feature type="domain" description="Tyr recombinase" evidence="7">
    <location>
        <begin position="164"/>
        <end position="355"/>
    </location>
</feature>
<dbReference type="RefSeq" id="WP_065821237.1">
    <property type="nucleotide sequence ID" value="NZ_CP014672.1"/>
</dbReference>
<evidence type="ECO:0000259" key="7">
    <source>
        <dbReference type="PROSITE" id="PS51898"/>
    </source>
</evidence>
<dbReference type="AlphaFoldDB" id="A0A1B1YA97"/>
<dbReference type="EMBL" id="CP014672">
    <property type="protein sequence ID" value="ANW97694.1"/>
    <property type="molecule type" value="Genomic_DNA"/>
</dbReference>
<name>A0A1B1YA97_THEST</name>
<keyword evidence="4 6" id="KW-0238">DNA-binding</keyword>
<reference evidence="9 10" key="1">
    <citation type="submission" date="2016-02" db="EMBL/GenBank/DDBJ databases">
        <title>Comparison of Clostridium stercorarium subspecies using comparative genomics and transcriptomics.</title>
        <authorList>
            <person name="Schellenberg J."/>
            <person name="Thallinger G."/>
            <person name="Levin D.B."/>
            <person name="Zhang X."/>
            <person name="Alvare G."/>
            <person name="Fristensky B."/>
            <person name="Sparling R."/>
        </authorList>
    </citation>
    <scope>NUCLEOTIDE SEQUENCE [LARGE SCALE GENOMIC DNA]</scope>
    <source>
        <strain evidence="9 10">DSM 2910</strain>
    </source>
</reference>
<dbReference type="InterPro" id="IPR004107">
    <property type="entry name" value="Integrase_SAM-like_N"/>
</dbReference>
<evidence type="ECO:0000256" key="4">
    <source>
        <dbReference type="ARBA" id="ARBA00023125"/>
    </source>
</evidence>
<dbReference type="Pfam" id="PF14659">
    <property type="entry name" value="Phage_int_SAM_3"/>
    <property type="match status" value="1"/>
</dbReference>
<proteinExistence type="inferred from homology"/>
<dbReference type="PROSITE" id="PS51900">
    <property type="entry name" value="CB"/>
    <property type="match status" value="1"/>
</dbReference>
<dbReference type="GO" id="GO:0015074">
    <property type="term" value="P:DNA integration"/>
    <property type="evidence" value="ECO:0007669"/>
    <property type="project" value="UniProtKB-KW"/>
</dbReference>
<dbReference type="Proteomes" id="UP000092971">
    <property type="component" value="Chromosome"/>
</dbReference>
<dbReference type="InterPro" id="IPR013762">
    <property type="entry name" value="Integrase-like_cat_sf"/>
</dbReference>
<evidence type="ECO:0000256" key="2">
    <source>
        <dbReference type="ARBA" id="ARBA00008857"/>
    </source>
</evidence>
<evidence type="ECO:0000256" key="6">
    <source>
        <dbReference type="PROSITE-ProRule" id="PRU01248"/>
    </source>
</evidence>
<protein>
    <recommendedName>
        <fullName evidence="11">Integrase</fullName>
    </recommendedName>
</protein>
<evidence type="ECO:0000256" key="3">
    <source>
        <dbReference type="ARBA" id="ARBA00022908"/>
    </source>
</evidence>
<comment type="similarity">
    <text evidence="2">Belongs to the 'phage' integrase family.</text>
</comment>
<dbReference type="InterPro" id="IPR002104">
    <property type="entry name" value="Integrase_catalytic"/>
</dbReference>
<keyword evidence="5" id="KW-0233">DNA recombination</keyword>
<dbReference type="Gene3D" id="1.10.443.10">
    <property type="entry name" value="Intergrase catalytic core"/>
    <property type="match status" value="1"/>
</dbReference>
<dbReference type="CDD" id="cd01189">
    <property type="entry name" value="INT_ICEBs1_C_like"/>
    <property type="match status" value="1"/>
</dbReference>
<dbReference type="InterPro" id="IPR050090">
    <property type="entry name" value="Tyrosine_recombinase_XerCD"/>
</dbReference>
<accession>A0A1B1YA97</accession>
<gene>
    <name evidence="9" type="ORF">CSTERTH_00930</name>
</gene>
<dbReference type="InterPro" id="IPR010998">
    <property type="entry name" value="Integrase_recombinase_N"/>
</dbReference>
<dbReference type="PROSITE" id="PS51898">
    <property type="entry name" value="TYR_RECOMBINASE"/>
    <property type="match status" value="1"/>
</dbReference>
<keyword evidence="3" id="KW-0229">DNA integration</keyword>
<evidence type="ECO:0008006" key="11">
    <source>
        <dbReference type="Google" id="ProtNLM"/>
    </source>
</evidence>
<dbReference type="PANTHER" id="PTHR30349">
    <property type="entry name" value="PHAGE INTEGRASE-RELATED"/>
    <property type="match status" value="1"/>
</dbReference>
<evidence type="ECO:0000256" key="5">
    <source>
        <dbReference type="ARBA" id="ARBA00023172"/>
    </source>
</evidence>
<dbReference type="Gene3D" id="1.10.150.130">
    <property type="match status" value="1"/>
</dbReference>
<sequence length="385" mass="44957">MEIREYKKGNQTLYRARFWYYKNKVKKSKQKSGFKRKKDAERWCIDEKRRLEGLQPGAEKIRVCEFLERWLKTKEKKLSPTTLNGYKVNINHINKYIGEVDLGKLKLIDVQEMLDELSQSGLKHRTVKYIWRTLHAALEYAVRNEMVEKNVSKGVEIAEDEEKFEVVVYSAEDLKRLILLLREQEHPLYPAVLLASMRGLRRGECLGLRWSDIDFEKGIAYIRNNYVVVNKKAYHKKVKTKDSERIISIDGFVAEELKAYKEKLNSKGIIQTYVCEIDGKLPNPSHISRWLKEFQKANNLPLCRFHDLRHTFAVLQLEFGTDLDTLKRLLGHSKLGITSDLYLHQNVNLIKKASLEMDNIIKMGCDKSVTFSEKGPSDKSSISRE</sequence>
<organism evidence="9 10">
    <name type="scientific">Thermoclostridium stercorarium subsp. thermolacticum DSM 2910</name>
    <dbReference type="NCBI Taxonomy" id="1121336"/>
    <lineage>
        <taxon>Bacteria</taxon>
        <taxon>Bacillati</taxon>
        <taxon>Bacillota</taxon>
        <taxon>Clostridia</taxon>
        <taxon>Eubacteriales</taxon>
        <taxon>Oscillospiraceae</taxon>
        <taxon>Thermoclostridium</taxon>
    </lineage>
</organism>
<dbReference type="PANTHER" id="PTHR30349:SF91">
    <property type="entry name" value="INTA PROTEIN"/>
    <property type="match status" value="1"/>
</dbReference>
<dbReference type="SUPFAM" id="SSF56349">
    <property type="entry name" value="DNA breaking-rejoining enzymes"/>
    <property type="match status" value="1"/>
</dbReference>
<feature type="domain" description="Core-binding (CB)" evidence="8">
    <location>
        <begin position="61"/>
        <end position="142"/>
    </location>
</feature>
<evidence type="ECO:0000313" key="10">
    <source>
        <dbReference type="Proteomes" id="UP000092971"/>
    </source>
</evidence>